<dbReference type="InterPro" id="IPR050624">
    <property type="entry name" value="HTH-type_Tx_Regulator"/>
</dbReference>
<name>A0A4R9K4T9_9LEPT</name>
<feature type="domain" description="HTH tetR-type" evidence="3">
    <location>
        <begin position="17"/>
        <end position="77"/>
    </location>
</feature>
<organism evidence="4 5">
    <name type="scientific">Leptospira sarikeiensis</name>
    <dbReference type="NCBI Taxonomy" id="2484943"/>
    <lineage>
        <taxon>Bacteria</taxon>
        <taxon>Pseudomonadati</taxon>
        <taxon>Spirochaetota</taxon>
        <taxon>Spirochaetia</taxon>
        <taxon>Leptospirales</taxon>
        <taxon>Leptospiraceae</taxon>
        <taxon>Leptospira</taxon>
    </lineage>
</organism>
<dbReference type="EMBL" id="RQGF01000028">
    <property type="protein sequence ID" value="TGL60493.1"/>
    <property type="molecule type" value="Genomic_DNA"/>
</dbReference>
<evidence type="ECO:0000256" key="1">
    <source>
        <dbReference type="ARBA" id="ARBA00023125"/>
    </source>
</evidence>
<dbReference type="Proteomes" id="UP000297762">
    <property type="component" value="Unassembled WGS sequence"/>
</dbReference>
<keyword evidence="5" id="KW-1185">Reference proteome</keyword>
<keyword evidence="1 2" id="KW-0238">DNA-binding</keyword>
<protein>
    <submittedName>
        <fullName evidence="4">TetR/AcrR family transcriptional regulator</fullName>
    </submittedName>
</protein>
<dbReference type="InterPro" id="IPR001647">
    <property type="entry name" value="HTH_TetR"/>
</dbReference>
<reference evidence="4" key="1">
    <citation type="journal article" date="2019" name="PLoS Negl. Trop. Dis.">
        <title>Revisiting the worldwide diversity of Leptospira species in the environment.</title>
        <authorList>
            <person name="Vincent A.T."/>
            <person name="Schiettekatte O."/>
            <person name="Bourhy P."/>
            <person name="Veyrier F.J."/>
            <person name="Picardeau M."/>
        </authorList>
    </citation>
    <scope>NUCLEOTIDE SEQUENCE [LARGE SCALE GENOMIC DNA]</scope>
    <source>
        <strain evidence="4">201702455</strain>
    </source>
</reference>
<evidence type="ECO:0000313" key="4">
    <source>
        <dbReference type="EMBL" id="TGL60493.1"/>
    </source>
</evidence>
<dbReference type="PANTHER" id="PTHR43479:SF11">
    <property type="entry name" value="ACREF_ENVCD OPERON REPRESSOR-RELATED"/>
    <property type="match status" value="1"/>
</dbReference>
<dbReference type="RefSeq" id="WP_135649666.1">
    <property type="nucleotide sequence ID" value="NZ_RQGF01000028.1"/>
</dbReference>
<accession>A0A4R9K4T9</accession>
<gene>
    <name evidence="4" type="ORF">EHQ64_11680</name>
</gene>
<dbReference type="OrthoDB" id="9808476at2"/>
<dbReference type="Gene3D" id="1.10.357.10">
    <property type="entry name" value="Tetracycline Repressor, domain 2"/>
    <property type="match status" value="1"/>
</dbReference>
<proteinExistence type="predicted"/>
<dbReference type="AlphaFoldDB" id="A0A4R9K4T9"/>
<comment type="caution">
    <text evidence="4">The sequence shown here is derived from an EMBL/GenBank/DDBJ whole genome shotgun (WGS) entry which is preliminary data.</text>
</comment>
<sequence length="208" mass="23519">MAQKKKNIRRPVQDRSIASKERIINSAYQLVKKKGYVNTGIRDIADLAEVSVGTFYAYYKDKDAIGFEVIRKYGEEFYGKLATDVIAILPKKADLKQIILEILIRMKKIAKENIKLHKEFAILSLTDPSFGSAVKQVEQERIQVELSKILEYFGSQILLKSKPSSLSVAQRVMDDITTYMVLQGFSISDEEVLEETAVMISGYLGKKG</sequence>
<dbReference type="PANTHER" id="PTHR43479">
    <property type="entry name" value="ACREF/ENVCD OPERON REPRESSOR-RELATED"/>
    <property type="match status" value="1"/>
</dbReference>
<evidence type="ECO:0000313" key="5">
    <source>
        <dbReference type="Proteomes" id="UP000297762"/>
    </source>
</evidence>
<dbReference type="Pfam" id="PF00440">
    <property type="entry name" value="TetR_N"/>
    <property type="match status" value="1"/>
</dbReference>
<dbReference type="SUPFAM" id="SSF46689">
    <property type="entry name" value="Homeodomain-like"/>
    <property type="match status" value="1"/>
</dbReference>
<dbReference type="InterPro" id="IPR009057">
    <property type="entry name" value="Homeodomain-like_sf"/>
</dbReference>
<dbReference type="GO" id="GO:0003677">
    <property type="term" value="F:DNA binding"/>
    <property type="evidence" value="ECO:0007669"/>
    <property type="project" value="UniProtKB-UniRule"/>
</dbReference>
<evidence type="ECO:0000256" key="2">
    <source>
        <dbReference type="PROSITE-ProRule" id="PRU00335"/>
    </source>
</evidence>
<dbReference type="PROSITE" id="PS50977">
    <property type="entry name" value="HTH_TETR_2"/>
    <property type="match status" value="1"/>
</dbReference>
<dbReference type="PRINTS" id="PR00455">
    <property type="entry name" value="HTHTETR"/>
</dbReference>
<feature type="DNA-binding region" description="H-T-H motif" evidence="2">
    <location>
        <begin position="40"/>
        <end position="59"/>
    </location>
</feature>
<evidence type="ECO:0000259" key="3">
    <source>
        <dbReference type="PROSITE" id="PS50977"/>
    </source>
</evidence>